<dbReference type="KEGG" id="mhor:MSHOH_4060"/>
<dbReference type="OrthoDB" id="8692at2157"/>
<dbReference type="InterPro" id="IPR029055">
    <property type="entry name" value="Ntn_hydrolases_N"/>
</dbReference>
<accession>A0A0E3SJQ6</accession>
<dbReference type="SUPFAM" id="SSF52402">
    <property type="entry name" value="Adenine nucleotide alpha hydrolases-like"/>
    <property type="match status" value="1"/>
</dbReference>
<dbReference type="HOGENOM" id="CLU_034196_0_0_2"/>
<dbReference type="Proteomes" id="UP000033101">
    <property type="component" value="Chromosome"/>
</dbReference>
<reference evidence="2 3" key="1">
    <citation type="submission" date="2014-07" db="EMBL/GenBank/DDBJ databases">
        <title>Methanogenic archaea and the global carbon cycle.</title>
        <authorList>
            <person name="Henriksen J.R."/>
            <person name="Luke J."/>
            <person name="Reinhart S."/>
            <person name="Benedict M.N."/>
            <person name="Youngblut N.D."/>
            <person name="Metcalf M.E."/>
            <person name="Whitaker R.J."/>
            <person name="Metcalf W.W."/>
        </authorList>
    </citation>
    <scope>NUCLEOTIDE SEQUENCE [LARGE SCALE GENOMIC DNA]</scope>
    <source>
        <strain evidence="2 3">HB-1</strain>
    </source>
</reference>
<protein>
    <submittedName>
        <fullName evidence="2">Asparagine synthetase (Glutamine-hydrolyzing)</fullName>
        <ecNumber evidence="2">6.3.5.4</ecNumber>
    </submittedName>
</protein>
<feature type="domain" description="Asparagine synthetase" evidence="1">
    <location>
        <begin position="205"/>
        <end position="269"/>
    </location>
</feature>
<dbReference type="AlphaFoldDB" id="A0A0E3SJQ6"/>
<dbReference type="InterPro" id="IPR014729">
    <property type="entry name" value="Rossmann-like_a/b/a_fold"/>
</dbReference>
<dbReference type="EC" id="6.3.5.4" evidence="2"/>
<dbReference type="InterPro" id="IPR001962">
    <property type="entry name" value="Asn_synthase"/>
</dbReference>
<dbReference type="STRING" id="1434110.MSHOH_4060"/>
<dbReference type="SUPFAM" id="SSF56235">
    <property type="entry name" value="N-terminal nucleophile aminohydrolases (Ntn hydrolases)"/>
    <property type="match status" value="1"/>
</dbReference>
<dbReference type="Gene3D" id="3.60.20.10">
    <property type="entry name" value="Glutamine Phosphoribosylpyrophosphate, subunit 1, domain 1"/>
    <property type="match status" value="1"/>
</dbReference>
<feature type="domain" description="Asparagine synthetase" evidence="1">
    <location>
        <begin position="349"/>
        <end position="452"/>
    </location>
</feature>
<dbReference type="GO" id="GO:0004066">
    <property type="term" value="F:asparagine synthase (glutamine-hydrolyzing) activity"/>
    <property type="evidence" value="ECO:0007669"/>
    <property type="project" value="UniProtKB-EC"/>
</dbReference>
<dbReference type="Pfam" id="PF00733">
    <property type="entry name" value="Asn_synthase"/>
    <property type="match status" value="2"/>
</dbReference>
<dbReference type="InterPro" id="IPR051786">
    <property type="entry name" value="ASN_synthetase/amidase"/>
</dbReference>
<dbReference type="GO" id="GO:0006529">
    <property type="term" value="P:asparagine biosynthetic process"/>
    <property type="evidence" value="ECO:0007669"/>
    <property type="project" value="InterPro"/>
</dbReference>
<keyword evidence="2" id="KW-0436">Ligase</keyword>
<dbReference type="GeneID" id="24833435"/>
<evidence type="ECO:0000313" key="3">
    <source>
        <dbReference type="Proteomes" id="UP000033101"/>
    </source>
</evidence>
<dbReference type="CDD" id="cd01991">
    <property type="entry name" value="Asn_synthase_B_C"/>
    <property type="match status" value="1"/>
</dbReference>
<dbReference type="RefSeq" id="WP_048142859.1">
    <property type="nucleotide sequence ID" value="NZ_CP009516.1"/>
</dbReference>
<name>A0A0E3SJQ6_9EURY</name>
<evidence type="ECO:0000313" key="2">
    <source>
        <dbReference type="EMBL" id="AKB80543.1"/>
    </source>
</evidence>
<dbReference type="Gene3D" id="3.40.50.620">
    <property type="entry name" value="HUPs"/>
    <property type="match status" value="1"/>
</dbReference>
<dbReference type="PANTHER" id="PTHR43284">
    <property type="entry name" value="ASPARAGINE SYNTHETASE (GLUTAMINE-HYDROLYZING)"/>
    <property type="match status" value="1"/>
</dbReference>
<dbReference type="EMBL" id="CP009516">
    <property type="protein sequence ID" value="AKB80543.1"/>
    <property type="molecule type" value="Genomic_DNA"/>
</dbReference>
<organism evidence="2 3">
    <name type="scientific">Methanosarcina horonobensis HB-1 = JCM 15518</name>
    <dbReference type="NCBI Taxonomy" id="1434110"/>
    <lineage>
        <taxon>Archaea</taxon>
        <taxon>Methanobacteriati</taxon>
        <taxon>Methanobacteriota</taxon>
        <taxon>Stenosarchaea group</taxon>
        <taxon>Methanomicrobia</taxon>
        <taxon>Methanosarcinales</taxon>
        <taxon>Methanosarcinaceae</taxon>
        <taxon>Methanosarcina</taxon>
    </lineage>
</organism>
<proteinExistence type="predicted"/>
<sequence>MRSEIRLLNEYYPWKEIKLKGARCYLKGNVFFENKHLNSEKFAELIFPLICKEGQGKEKETGDFLEKLNGEFAFVAETKNIILCAVDKTRSIPLFYIKTKNSITISDSAYYLKDKINQHLNEENAAEFMVAGYVTGNETLFDNIKQVRNGEFLIYQKNEKRLKSCFYFKFLHRNNYELPEIRLIEMLDQTFVNTFSRLIKSTSKQGKKLVVPLSGGLDSRIIVAMLKRLGVNDVICMSYGRKGSRESEISKNVAEALGYEWIFVESTAKKWREYYNSKEADLFRIWAGNLSSLPHMQDFPAVKELKIQGKIPENSVFVPGHTGYGCDIPEYCLDNSTNFDSEAYLAACLKKHYNLWGWPYGQELEKIFKQRISKSTSGLEIKDNETLASALEYFDSNERQAKFIINSVRVYEFFGYEWRIPLWDAELMEFFLRVPIEHRINRNLYKKYARDCLFSGELEILKRIDCTTDFLNLKTLEKRSRYEKLLYYRTFSHSYYDEKVNNPVWGRYFENPLISRLLIKVSRYDNENIEEYPLLKTILEYRNKEKYPLTLNGVSSLEYLAGIKGETYSSRSKTVLKPAVSPAKRPL</sequence>
<evidence type="ECO:0000259" key="1">
    <source>
        <dbReference type="Pfam" id="PF00733"/>
    </source>
</evidence>
<dbReference type="PANTHER" id="PTHR43284:SF1">
    <property type="entry name" value="ASPARAGINE SYNTHETASE"/>
    <property type="match status" value="1"/>
</dbReference>
<dbReference type="PATRIC" id="fig|1434110.4.peg.5171"/>
<keyword evidence="3" id="KW-1185">Reference proteome</keyword>
<gene>
    <name evidence="2" type="ORF">MSHOH_4060</name>
</gene>